<sequence>MPKSIHVSLDERSGARVCELDFALPPVPVSTRTSKGLLVTKWAIKEVKVNDLALK</sequence>
<evidence type="ECO:0000313" key="1">
    <source>
        <dbReference type="EMBL" id="SUS03571.1"/>
    </source>
</evidence>
<name>A0A380T8M0_9ZZZZ</name>
<reference evidence="1" key="1">
    <citation type="submission" date="2018-07" db="EMBL/GenBank/DDBJ databases">
        <authorList>
            <person name="Quirk P.G."/>
            <person name="Krulwich T.A."/>
        </authorList>
    </citation>
    <scope>NUCLEOTIDE SEQUENCE</scope>
</reference>
<organism evidence="1">
    <name type="scientific">metagenome</name>
    <dbReference type="NCBI Taxonomy" id="256318"/>
    <lineage>
        <taxon>unclassified sequences</taxon>
        <taxon>metagenomes</taxon>
    </lineage>
</organism>
<dbReference type="AlphaFoldDB" id="A0A380T8M0"/>
<gene>
    <name evidence="1" type="ORF">DF3PB_1010006</name>
</gene>
<protein>
    <submittedName>
        <fullName evidence="1">Uncharacterized protein</fullName>
    </submittedName>
</protein>
<accession>A0A380T8M0</accession>
<dbReference type="EMBL" id="UIDG01000004">
    <property type="protein sequence ID" value="SUS03571.1"/>
    <property type="molecule type" value="Genomic_DNA"/>
</dbReference>
<proteinExistence type="predicted"/>